<keyword evidence="5" id="KW-0479">Metal-binding</keyword>
<organism evidence="18 19">
    <name type="scientific">Ditylenchus dipsaci</name>
    <dbReference type="NCBI Taxonomy" id="166011"/>
    <lineage>
        <taxon>Eukaryota</taxon>
        <taxon>Metazoa</taxon>
        <taxon>Ecdysozoa</taxon>
        <taxon>Nematoda</taxon>
        <taxon>Chromadorea</taxon>
        <taxon>Rhabditida</taxon>
        <taxon>Tylenchina</taxon>
        <taxon>Tylenchomorpha</taxon>
        <taxon>Sphaerularioidea</taxon>
        <taxon>Anguinidae</taxon>
        <taxon>Anguininae</taxon>
        <taxon>Ditylenchus</taxon>
    </lineage>
</organism>
<dbReference type="Gene3D" id="1.10.238.180">
    <property type="match status" value="1"/>
</dbReference>
<dbReference type="Pfam" id="PF25578">
    <property type="entry name" value="EF-hand_STIM1"/>
    <property type="match status" value="1"/>
</dbReference>
<keyword evidence="4 15" id="KW-0812">Transmembrane</keyword>
<evidence type="ECO:0000313" key="19">
    <source>
        <dbReference type="WBParaSite" id="jg4521"/>
    </source>
</evidence>
<dbReference type="Proteomes" id="UP000887574">
    <property type="component" value="Unplaced"/>
</dbReference>
<dbReference type="GO" id="GO:0002115">
    <property type="term" value="P:store-operated calcium entry"/>
    <property type="evidence" value="ECO:0007669"/>
    <property type="project" value="TreeGrafter"/>
</dbReference>
<dbReference type="Pfam" id="PF01131">
    <property type="entry name" value="Topoisom_bac"/>
    <property type="match status" value="1"/>
</dbReference>
<feature type="region of interest" description="Disordered" evidence="14">
    <location>
        <begin position="529"/>
        <end position="562"/>
    </location>
</feature>
<reference evidence="19" key="1">
    <citation type="submission" date="2022-11" db="UniProtKB">
        <authorList>
            <consortium name="WormBaseParasite"/>
        </authorList>
    </citation>
    <scope>IDENTIFICATION</scope>
</reference>
<keyword evidence="3" id="KW-0109">Calcium transport</keyword>
<evidence type="ECO:0000313" key="18">
    <source>
        <dbReference type="Proteomes" id="UP000887574"/>
    </source>
</evidence>
<evidence type="ECO:0000256" key="14">
    <source>
        <dbReference type="SAM" id="MobiDB-lite"/>
    </source>
</evidence>
<dbReference type="GO" id="GO:0003916">
    <property type="term" value="F:DNA topoisomerase activity"/>
    <property type="evidence" value="ECO:0007669"/>
    <property type="project" value="InterPro"/>
</dbReference>
<keyword evidence="7" id="KW-0106">Calcium</keyword>
<sequence>MVNAVDCRTELDLRIGAAFTRLQTLHLQKHFANILDGVISYGSCQFPTLGFVVERYKAIKSFVSEQFWKLFDMDATRAIHELCKEAKQVKVVLVDKHPKSKWRPQPLDAIEMEKLLPVQPLRRSLADRKPTRNVEITAEQESSEIQMALQQSKSFIDSWTMISLAQSIGLSLQIEGITEKEGGFAPLQKVTKNFLVANQFLTEDLKIGGSDRARREKAFHHNNDESITVDDLWEAWFQSEERDWTEKEVVEWLKTAVKLPQYTTNFINAKVSGIALPRMAIQNSSYIANVLGIKNFVHRQKLQLKALDVVLFGFQDMTSRLKDIALAALVVLLVTILVVFKAHKNRSRRQMEQMSTRLTELMSMENDFEGAQQKLEQRRHSHVDHIEELKTQLMEAERRIEMNGYDSVSYALQPLLRRTYELENGYINAQKLECLNEMREAKDYVDKMRRKQTGLVASFKIATGTTSGTDDIDTRIFSLKARMEKIKMCMDECQQRWIEVESLTGFSITGPFGSTTSPAAGLIHTAESGYLAPHRPTPPSSVASAPQKYSSVVNSSSHHLPSSVYDDFGSSNTTASAKDFSASHYPIQNVEDWEDVQPAQQQPIPRAVAQLSNKQNGIHLENGAKATLPKYSLQHHNNATSTDDSQSISSSNSKLSNVRKSSKISQLFRRKITKP</sequence>
<dbReference type="SMART" id="SM00454">
    <property type="entry name" value="SAM"/>
    <property type="match status" value="1"/>
</dbReference>
<evidence type="ECO:0000256" key="4">
    <source>
        <dbReference type="ARBA" id="ARBA00022692"/>
    </source>
</evidence>
<dbReference type="InterPro" id="IPR057835">
    <property type="entry name" value="EF-hand_STIM1/2"/>
</dbReference>
<accession>A0A915ECW2</accession>
<dbReference type="InterPro" id="IPR013824">
    <property type="entry name" value="Topo_IA_cen_sub1"/>
</dbReference>
<dbReference type="GO" id="GO:0006265">
    <property type="term" value="P:DNA topological change"/>
    <property type="evidence" value="ECO:0007669"/>
    <property type="project" value="InterPro"/>
</dbReference>
<keyword evidence="9 13" id="KW-0175">Coiled coil</keyword>
<evidence type="ECO:0000256" key="9">
    <source>
        <dbReference type="ARBA" id="ARBA00023054"/>
    </source>
</evidence>
<proteinExistence type="predicted"/>
<evidence type="ECO:0000256" key="10">
    <source>
        <dbReference type="ARBA" id="ARBA00023065"/>
    </source>
</evidence>
<dbReference type="InterPro" id="IPR023405">
    <property type="entry name" value="Topo_IA_core_domain"/>
</dbReference>
<evidence type="ECO:0000256" key="6">
    <source>
        <dbReference type="ARBA" id="ARBA00022729"/>
    </source>
</evidence>
<dbReference type="InterPro" id="IPR032393">
    <property type="entry name" value="SOAR_STIM1/2"/>
</dbReference>
<dbReference type="Gene3D" id="1.10.460.10">
    <property type="entry name" value="Topoisomerase I, domain 2"/>
    <property type="match status" value="1"/>
</dbReference>
<dbReference type="GO" id="GO:0005509">
    <property type="term" value="F:calcium ion binding"/>
    <property type="evidence" value="ECO:0007669"/>
    <property type="project" value="TreeGrafter"/>
</dbReference>
<dbReference type="Pfam" id="PF07647">
    <property type="entry name" value="SAM_2"/>
    <property type="match status" value="1"/>
</dbReference>
<keyword evidence="12" id="KW-0413">Isomerase</keyword>
<dbReference type="AlphaFoldDB" id="A0A915ECW2"/>
<evidence type="ECO:0000256" key="7">
    <source>
        <dbReference type="ARBA" id="ARBA00022837"/>
    </source>
</evidence>
<evidence type="ECO:0000259" key="17">
    <source>
        <dbReference type="PROSITE" id="PS52039"/>
    </source>
</evidence>
<feature type="domain" description="SAM" evidence="16">
    <location>
        <begin position="244"/>
        <end position="302"/>
    </location>
</feature>
<feature type="compositionally biased region" description="Polar residues" evidence="14">
    <location>
        <begin position="540"/>
        <end position="560"/>
    </location>
</feature>
<dbReference type="GO" id="GO:0005886">
    <property type="term" value="C:plasma membrane"/>
    <property type="evidence" value="ECO:0007669"/>
    <property type="project" value="TreeGrafter"/>
</dbReference>
<feature type="region of interest" description="Disordered" evidence="14">
    <location>
        <begin position="635"/>
        <end position="675"/>
    </location>
</feature>
<dbReference type="Gene3D" id="1.10.150.50">
    <property type="entry name" value="Transcription Factor, Ets-1"/>
    <property type="match status" value="1"/>
</dbReference>
<evidence type="ECO:0000256" key="11">
    <source>
        <dbReference type="ARBA" id="ARBA00023136"/>
    </source>
</evidence>
<evidence type="ECO:0000256" key="15">
    <source>
        <dbReference type="SAM" id="Phobius"/>
    </source>
</evidence>
<dbReference type="Gene3D" id="1.10.287.3550">
    <property type="match status" value="1"/>
</dbReference>
<evidence type="ECO:0000256" key="12">
    <source>
        <dbReference type="ARBA" id="ARBA00023235"/>
    </source>
</evidence>
<dbReference type="InterPro" id="IPR013497">
    <property type="entry name" value="Topo_IA_cen"/>
</dbReference>
<dbReference type="GO" id="GO:0006874">
    <property type="term" value="P:intracellular calcium ion homeostasis"/>
    <property type="evidence" value="ECO:0007669"/>
    <property type="project" value="TreeGrafter"/>
</dbReference>
<protein>
    <submittedName>
        <fullName evidence="19">SAM domain-containing protein</fullName>
    </submittedName>
</protein>
<dbReference type="PANTHER" id="PTHR15136">
    <property type="entry name" value="STROMAL INTERACTION MOLECULE HOMOLOG"/>
    <property type="match status" value="1"/>
</dbReference>
<name>A0A915ECW2_9BILA</name>
<dbReference type="PANTHER" id="PTHR15136:SF5">
    <property type="entry name" value="STROMAL INTERACTION MOLECULE HOMOLOG"/>
    <property type="match status" value="1"/>
</dbReference>
<evidence type="ECO:0000256" key="5">
    <source>
        <dbReference type="ARBA" id="ARBA00022723"/>
    </source>
</evidence>
<feature type="transmembrane region" description="Helical" evidence="15">
    <location>
        <begin position="324"/>
        <end position="342"/>
    </location>
</feature>
<dbReference type="InterPro" id="IPR001660">
    <property type="entry name" value="SAM"/>
</dbReference>
<dbReference type="InterPro" id="IPR037608">
    <property type="entry name" value="STIM1/2"/>
</dbReference>
<keyword evidence="6" id="KW-0732">Signal</keyword>
<dbReference type="FunFam" id="1.10.150.50:FF:000009">
    <property type="entry name" value="Stromal interaction molecule 1"/>
    <property type="match status" value="1"/>
</dbReference>
<keyword evidence="10" id="KW-0406">Ion transport</keyword>
<keyword evidence="8 15" id="KW-1133">Transmembrane helix</keyword>
<dbReference type="GO" id="GO:0005246">
    <property type="term" value="F:calcium channel regulator activity"/>
    <property type="evidence" value="ECO:0007669"/>
    <property type="project" value="InterPro"/>
</dbReference>
<comment type="subcellular location">
    <subcellularLocation>
        <location evidence="1">Membrane</location>
        <topology evidence="1">Single-pass type I membrane protein</topology>
    </subcellularLocation>
</comment>
<dbReference type="PROSITE" id="PS52039">
    <property type="entry name" value="TOPO_IA_2"/>
    <property type="match status" value="1"/>
</dbReference>
<evidence type="ECO:0000256" key="3">
    <source>
        <dbReference type="ARBA" id="ARBA00022568"/>
    </source>
</evidence>
<dbReference type="PROSITE" id="PS50105">
    <property type="entry name" value="SAM_DOMAIN"/>
    <property type="match status" value="1"/>
</dbReference>
<feature type="compositionally biased region" description="Low complexity" evidence="14">
    <location>
        <begin position="640"/>
        <end position="659"/>
    </location>
</feature>
<keyword evidence="2" id="KW-0813">Transport</keyword>
<evidence type="ECO:0000256" key="2">
    <source>
        <dbReference type="ARBA" id="ARBA00022448"/>
    </source>
</evidence>
<dbReference type="GO" id="GO:0005783">
    <property type="term" value="C:endoplasmic reticulum"/>
    <property type="evidence" value="ECO:0007669"/>
    <property type="project" value="TreeGrafter"/>
</dbReference>
<dbReference type="WBParaSite" id="jg4521">
    <property type="protein sequence ID" value="jg4521"/>
    <property type="gene ID" value="jg4521"/>
</dbReference>
<evidence type="ECO:0000256" key="8">
    <source>
        <dbReference type="ARBA" id="ARBA00022989"/>
    </source>
</evidence>
<keyword evidence="18" id="KW-1185">Reference proteome</keyword>
<evidence type="ECO:0000259" key="16">
    <source>
        <dbReference type="PROSITE" id="PS50105"/>
    </source>
</evidence>
<dbReference type="Pfam" id="PF16533">
    <property type="entry name" value="SOAR"/>
    <property type="match status" value="1"/>
</dbReference>
<dbReference type="SMART" id="SM00436">
    <property type="entry name" value="TOP1Bc"/>
    <property type="match status" value="1"/>
</dbReference>
<feature type="coiled-coil region" evidence="13">
    <location>
        <begin position="372"/>
        <end position="399"/>
    </location>
</feature>
<evidence type="ECO:0000256" key="13">
    <source>
        <dbReference type="SAM" id="Coils"/>
    </source>
</evidence>
<dbReference type="InterPro" id="IPR003601">
    <property type="entry name" value="Topo_IA_2"/>
</dbReference>
<dbReference type="GO" id="GO:0003677">
    <property type="term" value="F:DNA binding"/>
    <property type="evidence" value="ECO:0007669"/>
    <property type="project" value="InterPro"/>
</dbReference>
<keyword evidence="11 15" id="KW-0472">Membrane</keyword>
<dbReference type="GO" id="GO:0051049">
    <property type="term" value="P:regulation of transport"/>
    <property type="evidence" value="ECO:0007669"/>
    <property type="project" value="UniProtKB-ARBA"/>
</dbReference>
<dbReference type="SUPFAM" id="SSF47769">
    <property type="entry name" value="SAM/Pointed domain"/>
    <property type="match status" value="1"/>
</dbReference>
<feature type="domain" description="Topo IA-type catalytic" evidence="17">
    <location>
        <begin position="1"/>
        <end position="114"/>
    </location>
</feature>
<evidence type="ECO:0000256" key="1">
    <source>
        <dbReference type="ARBA" id="ARBA00004479"/>
    </source>
</evidence>
<dbReference type="InterPro" id="IPR013761">
    <property type="entry name" value="SAM/pointed_sf"/>
</dbReference>
<dbReference type="SUPFAM" id="SSF56712">
    <property type="entry name" value="Prokaryotic type I DNA topoisomerase"/>
    <property type="match status" value="1"/>
</dbReference>